<dbReference type="Pfam" id="PF00300">
    <property type="entry name" value="His_Phos_1"/>
    <property type="match status" value="1"/>
</dbReference>
<gene>
    <name evidence="1" type="ORF">GCM10009737_05280</name>
</gene>
<accession>A0ABP5A922</accession>
<evidence type="ECO:0000313" key="1">
    <source>
        <dbReference type="EMBL" id="GAA1907391.1"/>
    </source>
</evidence>
<proteinExistence type="predicted"/>
<reference evidence="2" key="1">
    <citation type="journal article" date="2019" name="Int. J. Syst. Evol. Microbiol.">
        <title>The Global Catalogue of Microorganisms (GCM) 10K type strain sequencing project: providing services to taxonomists for standard genome sequencing and annotation.</title>
        <authorList>
            <consortium name="The Broad Institute Genomics Platform"/>
            <consortium name="The Broad Institute Genome Sequencing Center for Infectious Disease"/>
            <person name="Wu L."/>
            <person name="Ma J."/>
        </authorList>
    </citation>
    <scope>NUCLEOTIDE SEQUENCE [LARGE SCALE GENOMIC DNA]</scope>
    <source>
        <strain evidence="2">JCM 14046</strain>
    </source>
</reference>
<comment type="caution">
    <text evidence="1">The sequence shown here is derived from an EMBL/GenBank/DDBJ whole genome shotgun (WGS) entry which is preliminary data.</text>
</comment>
<dbReference type="EMBL" id="BAAAMY010000001">
    <property type="protein sequence ID" value="GAA1907391.1"/>
    <property type="molecule type" value="Genomic_DNA"/>
</dbReference>
<protein>
    <submittedName>
        <fullName evidence="1">Histidine phosphatase family protein</fullName>
    </submittedName>
</protein>
<sequence>MGVLYFVKHAQASLDAPSGDLSPLGWQQGRRLGASMSASRVDPAIVATGTLDRHRQTVAAMTDDQPVDVLEDEGWNDLDHASVLARHEPVFGDAEPTRAEFQEWTEQAWLRWASGAHDHEYAETFGDFARRVARAKLGLVSRLAPDATAVVVTCGGPIAWVSAALWAGWGPEQDARPWASAWSRMNSVVVNTSVTKVALAPRGLSLVSFNDHSHLERVERTFR</sequence>
<evidence type="ECO:0000313" key="2">
    <source>
        <dbReference type="Proteomes" id="UP001501612"/>
    </source>
</evidence>
<dbReference type="SUPFAM" id="SSF53254">
    <property type="entry name" value="Phosphoglycerate mutase-like"/>
    <property type="match status" value="1"/>
</dbReference>
<name>A0ABP5A922_9ACTN</name>
<dbReference type="Gene3D" id="3.40.50.1240">
    <property type="entry name" value="Phosphoglycerate mutase-like"/>
    <property type="match status" value="1"/>
</dbReference>
<organism evidence="1 2">
    <name type="scientific">Nocardioides lentus</name>
    <dbReference type="NCBI Taxonomy" id="338077"/>
    <lineage>
        <taxon>Bacteria</taxon>
        <taxon>Bacillati</taxon>
        <taxon>Actinomycetota</taxon>
        <taxon>Actinomycetes</taxon>
        <taxon>Propionibacteriales</taxon>
        <taxon>Nocardioidaceae</taxon>
        <taxon>Nocardioides</taxon>
    </lineage>
</organism>
<dbReference type="Proteomes" id="UP001501612">
    <property type="component" value="Unassembled WGS sequence"/>
</dbReference>
<dbReference type="RefSeq" id="WP_344003328.1">
    <property type="nucleotide sequence ID" value="NZ_BAAAMY010000001.1"/>
</dbReference>
<dbReference type="InterPro" id="IPR013078">
    <property type="entry name" value="His_Pase_superF_clade-1"/>
</dbReference>
<keyword evidence="2" id="KW-1185">Reference proteome</keyword>
<dbReference type="InterPro" id="IPR029033">
    <property type="entry name" value="His_PPase_superfam"/>
</dbReference>